<reference evidence="8" key="1">
    <citation type="journal article" date="2015" name="Genome Announc.">
        <title>Draft genome sequence of Talaromyces cellulolyticus strain Y-94, a source of lignocellulosic biomass-degrading enzymes.</title>
        <authorList>
            <person name="Fujii T."/>
            <person name="Koike H."/>
            <person name="Sawayama S."/>
            <person name="Yano S."/>
            <person name="Inoue H."/>
        </authorList>
    </citation>
    <scope>NUCLEOTIDE SEQUENCE [LARGE SCALE GENOMIC DNA]</scope>
    <source>
        <strain evidence="8">Y-94</strain>
    </source>
</reference>
<dbReference type="PANTHER" id="PTHR36206">
    <property type="entry name" value="ASPERCRYPTIN BIOSYNTHESIS CLUSTER-SPECIFIC TRANSCRIPTION REGULATOR ATNN-RELATED"/>
    <property type="match status" value="1"/>
</dbReference>
<keyword evidence="3" id="KW-0805">Transcription regulation</keyword>
<evidence type="ECO:0000256" key="4">
    <source>
        <dbReference type="ARBA" id="ARBA00023125"/>
    </source>
</evidence>
<comment type="caution">
    <text evidence="7">The sequence shown here is derived from an EMBL/GenBank/DDBJ whole genome shotgun (WGS) entry which is preliminary data.</text>
</comment>
<keyword evidence="4" id="KW-0238">DNA-binding</keyword>
<evidence type="ECO:0000313" key="7">
    <source>
        <dbReference type="EMBL" id="GAM39508.1"/>
    </source>
</evidence>
<protein>
    <recommendedName>
        <fullName evidence="9">C6 zinc finger domain protein</fullName>
    </recommendedName>
</protein>
<dbReference type="Pfam" id="PF11951">
    <property type="entry name" value="Fungal_trans_2"/>
    <property type="match status" value="1"/>
</dbReference>
<dbReference type="Proteomes" id="UP000053095">
    <property type="component" value="Unassembled WGS sequence"/>
</dbReference>
<organism evidence="7 8">
    <name type="scientific">Talaromyces pinophilus</name>
    <name type="common">Penicillium pinophilum</name>
    <dbReference type="NCBI Taxonomy" id="128442"/>
    <lineage>
        <taxon>Eukaryota</taxon>
        <taxon>Fungi</taxon>
        <taxon>Dikarya</taxon>
        <taxon>Ascomycota</taxon>
        <taxon>Pezizomycotina</taxon>
        <taxon>Eurotiomycetes</taxon>
        <taxon>Eurotiomycetidae</taxon>
        <taxon>Eurotiales</taxon>
        <taxon>Trichocomaceae</taxon>
        <taxon>Talaromyces</taxon>
        <taxon>Talaromyces sect. Talaromyces</taxon>
    </lineage>
</organism>
<gene>
    <name evidence="7" type="ORF">TCE0_034f11121</name>
</gene>
<evidence type="ECO:0000256" key="1">
    <source>
        <dbReference type="ARBA" id="ARBA00022723"/>
    </source>
</evidence>
<dbReference type="EMBL" id="DF933830">
    <property type="protein sequence ID" value="GAM39508.1"/>
    <property type="molecule type" value="Genomic_DNA"/>
</dbReference>
<evidence type="ECO:0000313" key="8">
    <source>
        <dbReference type="Proteomes" id="UP000053095"/>
    </source>
</evidence>
<sequence length="436" mass="50009">MSCFEVQPGWVTTNDERRCFAYFQRCSLPNLGLAFNPSLWRKTVLQIGLVDPAVYHAAIMLGSVHEDSVEKQMRLSGENLHQARHRFALEQASRAYSFLSQRQASQDPQLREVVLVCCLLFLISELLLGRYDKAAHHLQSGLQIIKETQEYQLETSRRSLLLDTTLVETFQKLDVECSHFGPGTPFSANHEPDQDWLGQNAFSDLRNVEDVHNCVTLLMNQGIPFLARCWPLSGVEIAASYGVLSNRQQQLLSLYFQFQERFQMFKDIHYNNIDRLEQRAVDLLQIQCLVQILSLKTCLIKGPIPTRMTPEYLALLSAHELFLAKFSERPSFTLDYGIIPGLWVVASQCPLYSVRIQAIKVLQSWPHAEAFKNSNVAASLALEIIKKELQAEDGRVMSVIDEYADKELAYFLFETLRSTQYSENWSFIRAYNILEQ</sequence>
<proteinExistence type="predicted"/>
<keyword evidence="5" id="KW-0804">Transcription</keyword>
<dbReference type="PANTHER" id="PTHR36206:SF16">
    <property type="entry name" value="TRANSCRIPTION FACTOR DOMAIN-CONTAINING PROTEIN-RELATED"/>
    <property type="match status" value="1"/>
</dbReference>
<dbReference type="AlphaFoldDB" id="A0A6V8HDF9"/>
<keyword evidence="1" id="KW-0479">Metal-binding</keyword>
<evidence type="ECO:0008006" key="9">
    <source>
        <dbReference type="Google" id="ProtNLM"/>
    </source>
</evidence>
<dbReference type="InterPro" id="IPR052360">
    <property type="entry name" value="Transcr_Regulatory_Proteins"/>
</dbReference>
<keyword evidence="2" id="KW-0862">Zinc</keyword>
<evidence type="ECO:0000256" key="2">
    <source>
        <dbReference type="ARBA" id="ARBA00022833"/>
    </source>
</evidence>
<dbReference type="GO" id="GO:0046872">
    <property type="term" value="F:metal ion binding"/>
    <property type="evidence" value="ECO:0007669"/>
    <property type="project" value="UniProtKB-KW"/>
</dbReference>
<accession>A0A6V8HDF9</accession>
<dbReference type="InterPro" id="IPR021858">
    <property type="entry name" value="Fun_TF"/>
</dbReference>
<keyword evidence="6" id="KW-0539">Nucleus</keyword>
<evidence type="ECO:0000256" key="3">
    <source>
        <dbReference type="ARBA" id="ARBA00023015"/>
    </source>
</evidence>
<name>A0A6V8HDF9_TALPI</name>
<evidence type="ECO:0000256" key="6">
    <source>
        <dbReference type="ARBA" id="ARBA00023242"/>
    </source>
</evidence>
<evidence type="ECO:0000256" key="5">
    <source>
        <dbReference type="ARBA" id="ARBA00023163"/>
    </source>
</evidence>
<keyword evidence="8" id="KW-1185">Reference proteome</keyword>
<dbReference type="GO" id="GO:0003677">
    <property type="term" value="F:DNA binding"/>
    <property type="evidence" value="ECO:0007669"/>
    <property type="project" value="UniProtKB-KW"/>
</dbReference>